<feature type="compositionally biased region" description="Basic residues" evidence="12">
    <location>
        <begin position="253"/>
        <end position="266"/>
    </location>
</feature>
<keyword evidence="11" id="KW-0999">Mitochondrion inner membrane</keyword>
<feature type="compositionally biased region" description="Basic and acidic residues" evidence="12">
    <location>
        <begin position="286"/>
        <end position="303"/>
    </location>
</feature>
<keyword evidence="7 11" id="KW-0496">Mitochondrion</keyword>
<evidence type="ECO:0000313" key="14">
    <source>
        <dbReference type="Proteomes" id="UP001465668"/>
    </source>
</evidence>
<evidence type="ECO:0000256" key="11">
    <source>
        <dbReference type="RuleBase" id="RU363010"/>
    </source>
</evidence>
<evidence type="ECO:0000256" key="12">
    <source>
        <dbReference type="SAM" id="MobiDB-lite"/>
    </source>
</evidence>
<gene>
    <name evidence="13" type="ORF">SCAR479_01025</name>
</gene>
<evidence type="ECO:0000256" key="5">
    <source>
        <dbReference type="ARBA" id="ARBA00022692"/>
    </source>
</evidence>
<evidence type="ECO:0000256" key="7">
    <source>
        <dbReference type="ARBA" id="ARBA00023128"/>
    </source>
</evidence>
<evidence type="ECO:0000256" key="1">
    <source>
        <dbReference type="ARBA" id="ARBA00002689"/>
    </source>
</evidence>
<dbReference type="EMBL" id="JARVKM010000002">
    <property type="protein sequence ID" value="KAK9782682.1"/>
    <property type="molecule type" value="Genomic_DNA"/>
</dbReference>
<keyword evidence="6" id="KW-1133">Transmembrane helix</keyword>
<sequence length="586" mass="64589">MGFTTGFTGGVTLTLSLAYLTVLAHQRNRERQSAILRANNYIVSGITDPLPPVYQPSRSEVAAQERENFLETAKDKWNAELEKEVRWVQNTDWNEVREGVETAVGRLWARALGRSIDDVEKGEEKAAQAFAAAREDLKRETKLAADKANAVVSEKAGSVTDAAKSAYADAKARGADAASKTQAEAQEAKGSIFNAVGRGIEKGKEALGIANQKLVGAEEVLEGKIDEKLSPVERTLKQRYEKPSGINQLFPSARRKHKINHSRHRTPSPSSERHDLTPQRRHGHSRRCEPDNRALRPADDPKLRQRSPSSTNIHSRTNETTSTPSDYGTQSLDLSNIIPRDKRDRKGRRIHDRVLVWAYRNANDCTTDEAVKALVLEGQIEPPPAPSDKIEWSATNNIRAQTEKRKGVRARVGPGRVSKQKTPVQPASSPCRKGKSARRERRALMPTSSDLYRNHGLDQTDAKDTEDISRYGASLVPDPPPPLNPPGKKTPSTIGRNIAISGRAISHALQSSFAESGFVSRPASPLAWGNMTRTEFSGAWHQKQQTKVMDCLEYPETSVSVQGTVKKAPSKPSMGVQQHEPKSKSS</sequence>
<feature type="region of interest" description="Disordered" evidence="12">
    <location>
        <begin position="561"/>
        <end position="586"/>
    </location>
</feature>
<organism evidence="13 14">
    <name type="scientific">Seiridium cardinale</name>
    <dbReference type="NCBI Taxonomy" id="138064"/>
    <lineage>
        <taxon>Eukaryota</taxon>
        <taxon>Fungi</taxon>
        <taxon>Dikarya</taxon>
        <taxon>Ascomycota</taxon>
        <taxon>Pezizomycotina</taxon>
        <taxon>Sordariomycetes</taxon>
        <taxon>Xylariomycetidae</taxon>
        <taxon>Amphisphaeriales</taxon>
        <taxon>Sporocadaceae</taxon>
        <taxon>Seiridium</taxon>
    </lineage>
</organism>
<evidence type="ECO:0000256" key="2">
    <source>
        <dbReference type="ARBA" id="ARBA00004370"/>
    </source>
</evidence>
<comment type="similarity">
    <text evidence="3 11">Belongs to the MICOS complex subunit Mic12 family.</text>
</comment>
<evidence type="ECO:0000256" key="3">
    <source>
        <dbReference type="ARBA" id="ARBA00009188"/>
    </source>
</evidence>
<accession>A0ABR2Y7S2</accession>
<proteinExistence type="inferred from homology"/>
<protein>
    <recommendedName>
        <fullName evidence="4 11">MICOS complex subunit MIC12</fullName>
    </recommendedName>
    <alternativeName>
        <fullName evidence="10 11">Altered inheritance of mitochondria protein 5, mitochondrial</fullName>
    </alternativeName>
    <alternativeName>
        <fullName evidence="9 11">Found in mitochondrial proteome protein 51</fullName>
    </alternativeName>
</protein>
<dbReference type="Proteomes" id="UP001465668">
    <property type="component" value="Unassembled WGS sequence"/>
</dbReference>
<feature type="region of interest" description="Disordered" evidence="12">
    <location>
        <begin position="402"/>
        <end position="494"/>
    </location>
</feature>
<evidence type="ECO:0000313" key="13">
    <source>
        <dbReference type="EMBL" id="KAK9782682.1"/>
    </source>
</evidence>
<feature type="compositionally biased region" description="Basic residues" evidence="12">
    <location>
        <begin position="432"/>
        <end position="441"/>
    </location>
</feature>
<comment type="subcellular location">
    <subcellularLocation>
        <location evidence="2">Membrane</location>
    </subcellularLocation>
    <subcellularLocation>
        <location evidence="11">Mitochondrion inner membrane</location>
        <topology evidence="11">Single-pass membrane protein</topology>
    </subcellularLocation>
</comment>
<evidence type="ECO:0000256" key="6">
    <source>
        <dbReference type="ARBA" id="ARBA00022989"/>
    </source>
</evidence>
<comment type="subunit">
    <text evidence="11">Component of the mitochondrial contact site and cristae organizing system (MICOS) complex.</text>
</comment>
<comment type="function">
    <text evidence="1 11">Component of the MICOS complex, a large protein complex of the mitochondrial inner membrane that plays crucial roles in the maintenance of crista junctions, inner membrane architecture, and formation of contact sites to the outer membrane.</text>
</comment>
<dbReference type="Pfam" id="PF17050">
    <property type="entry name" value="AIM5"/>
    <property type="match status" value="1"/>
</dbReference>
<feature type="compositionally biased region" description="Basic and acidic residues" evidence="12">
    <location>
        <begin position="452"/>
        <end position="469"/>
    </location>
</feature>
<reference evidence="13 14" key="1">
    <citation type="submission" date="2024-02" db="EMBL/GenBank/DDBJ databases">
        <title>First draft genome assembly of two strains of Seiridium cardinale.</title>
        <authorList>
            <person name="Emiliani G."/>
            <person name="Scali E."/>
        </authorList>
    </citation>
    <scope>NUCLEOTIDE SEQUENCE [LARGE SCALE GENOMIC DNA]</scope>
    <source>
        <strain evidence="13 14">BM-138-000479</strain>
    </source>
</reference>
<name>A0ABR2Y7S2_9PEZI</name>
<dbReference type="InterPro" id="IPR031463">
    <property type="entry name" value="Mic12"/>
</dbReference>
<feature type="region of interest" description="Disordered" evidence="12">
    <location>
        <begin position="236"/>
        <end position="340"/>
    </location>
</feature>
<evidence type="ECO:0000256" key="8">
    <source>
        <dbReference type="ARBA" id="ARBA00023136"/>
    </source>
</evidence>
<evidence type="ECO:0000256" key="4">
    <source>
        <dbReference type="ARBA" id="ARBA00018170"/>
    </source>
</evidence>
<comment type="caution">
    <text evidence="13">The sequence shown here is derived from an EMBL/GenBank/DDBJ whole genome shotgun (WGS) entry which is preliminary data.</text>
</comment>
<keyword evidence="5" id="KW-0812">Transmembrane</keyword>
<keyword evidence="8" id="KW-0472">Membrane</keyword>
<evidence type="ECO:0000256" key="10">
    <source>
        <dbReference type="ARBA" id="ARBA00032985"/>
    </source>
</evidence>
<feature type="compositionally biased region" description="Polar residues" evidence="12">
    <location>
        <begin position="306"/>
        <end position="334"/>
    </location>
</feature>
<evidence type="ECO:0000256" key="9">
    <source>
        <dbReference type="ARBA" id="ARBA00032159"/>
    </source>
</evidence>
<keyword evidence="14" id="KW-1185">Reference proteome</keyword>